<keyword evidence="2" id="KW-1185">Reference proteome</keyword>
<comment type="caution">
    <text evidence="1">The sequence shown here is derived from an EMBL/GenBank/DDBJ whole genome shotgun (WGS) entry which is preliminary data.</text>
</comment>
<sequence>MAFGLWNLSQSRAIEWGAVEWRSFLLCCMFSPRALEAKGLLDKFFDHAKMDDFLRATYVRLLRHHAPELVLPTLLEWRGKGYRLSPIVLQESLMCTAMIADTTERQRAVRHVWKALLEKDSYVMPFTKRLLQRRLEELRAQPTGGITCEEAAFFAEMIGMQPRHLSLLDMKDSTSDFVVGTSNKNAYTPHVSGAAVSGKSMRRRRRA</sequence>
<evidence type="ECO:0000313" key="2">
    <source>
        <dbReference type="Proteomes" id="UP000283634"/>
    </source>
</evidence>
<name>A0A422NIK8_TRYRA</name>
<accession>A0A422NIK8</accession>
<proteinExistence type="predicted"/>
<dbReference type="Proteomes" id="UP000283634">
    <property type="component" value="Unassembled WGS sequence"/>
</dbReference>
<dbReference type="VEuPathDB" id="TriTrypDB:TRSC58_05760"/>
<organism evidence="1 2">
    <name type="scientific">Trypanosoma rangeli</name>
    <dbReference type="NCBI Taxonomy" id="5698"/>
    <lineage>
        <taxon>Eukaryota</taxon>
        <taxon>Discoba</taxon>
        <taxon>Euglenozoa</taxon>
        <taxon>Kinetoplastea</taxon>
        <taxon>Metakinetoplastina</taxon>
        <taxon>Trypanosomatida</taxon>
        <taxon>Trypanosomatidae</taxon>
        <taxon>Trypanosoma</taxon>
        <taxon>Herpetosoma</taxon>
    </lineage>
</organism>
<dbReference type="GeneID" id="40328536"/>
<protein>
    <submittedName>
        <fullName evidence="1">Uncharacterized protein</fullName>
    </submittedName>
</protein>
<dbReference type="EMBL" id="MKGL01000138">
    <property type="protein sequence ID" value="RNF05312.1"/>
    <property type="molecule type" value="Genomic_DNA"/>
</dbReference>
<evidence type="ECO:0000313" key="1">
    <source>
        <dbReference type="EMBL" id="RNF05312.1"/>
    </source>
</evidence>
<dbReference type="AlphaFoldDB" id="A0A422NIK8"/>
<dbReference type="RefSeq" id="XP_029238612.1">
    <property type="nucleotide sequence ID" value="XM_029381526.1"/>
</dbReference>
<gene>
    <name evidence="1" type="ORF">TraAM80_04603</name>
</gene>
<reference evidence="1 2" key="1">
    <citation type="journal article" date="2018" name="BMC Genomics">
        <title>Genomic comparison of Trypanosoma conorhini and Trypanosoma rangeli to Trypanosoma cruzi strains of high and low virulence.</title>
        <authorList>
            <person name="Bradwell K.R."/>
            <person name="Koparde V.N."/>
            <person name="Matveyev A.V."/>
            <person name="Serrano M.G."/>
            <person name="Alves J.M."/>
            <person name="Parikh H."/>
            <person name="Huang B."/>
            <person name="Lee V."/>
            <person name="Espinosa-Alvarez O."/>
            <person name="Ortiz P.A."/>
            <person name="Costa-Martins A.G."/>
            <person name="Teixeira M.M."/>
            <person name="Buck G.A."/>
        </authorList>
    </citation>
    <scope>NUCLEOTIDE SEQUENCE [LARGE SCALE GENOMIC DNA]</scope>
    <source>
        <strain evidence="1 2">AM80</strain>
    </source>
</reference>